<proteinExistence type="predicted"/>
<dbReference type="Gene3D" id="2.60.40.1120">
    <property type="entry name" value="Carboxypeptidase-like, regulatory domain"/>
    <property type="match status" value="1"/>
</dbReference>
<keyword evidence="8" id="KW-1185">Reference proteome</keyword>
<accession>A0ABR7WZT9</accession>
<gene>
    <name evidence="7" type="ORF">IDJ75_01020</name>
</gene>
<dbReference type="EMBL" id="JACWMW010000001">
    <property type="protein sequence ID" value="MBD1383844.1"/>
    <property type="molecule type" value="Genomic_DNA"/>
</dbReference>
<evidence type="ECO:0000259" key="5">
    <source>
        <dbReference type="Pfam" id="PF07715"/>
    </source>
</evidence>
<dbReference type="InterPro" id="IPR037066">
    <property type="entry name" value="Plug_dom_sf"/>
</dbReference>
<keyword evidence="7" id="KW-0675">Receptor</keyword>
<comment type="caution">
    <text evidence="7">The sequence shown here is derived from an EMBL/GenBank/DDBJ whole genome shotgun (WGS) entry which is preliminary data.</text>
</comment>
<dbReference type="Pfam" id="PF14905">
    <property type="entry name" value="OMP_b-brl_3"/>
    <property type="match status" value="1"/>
</dbReference>
<dbReference type="Pfam" id="PF07715">
    <property type="entry name" value="Plug"/>
    <property type="match status" value="1"/>
</dbReference>
<dbReference type="SUPFAM" id="SSF56935">
    <property type="entry name" value="Porins"/>
    <property type="match status" value="1"/>
</dbReference>
<keyword evidence="3" id="KW-0998">Cell outer membrane</keyword>
<feature type="domain" description="TonB-dependent receptor plug" evidence="5">
    <location>
        <begin position="148"/>
        <end position="225"/>
    </location>
</feature>
<evidence type="ECO:0000256" key="4">
    <source>
        <dbReference type="SAM" id="SignalP"/>
    </source>
</evidence>
<name>A0ABR7WZT9_9SPHI</name>
<feature type="chain" id="PRO_5045716842" evidence="4">
    <location>
        <begin position="23"/>
        <end position="810"/>
    </location>
</feature>
<dbReference type="Gene3D" id="2.40.170.20">
    <property type="entry name" value="TonB-dependent receptor, beta-barrel domain"/>
    <property type="match status" value="1"/>
</dbReference>
<evidence type="ECO:0000259" key="6">
    <source>
        <dbReference type="Pfam" id="PF14905"/>
    </source>
</evidence>
<dbReference type="Pfam" id="PF13620">
    <property type="entry name" value="CarboxypepD_reg"/>
    <property type="match status" value="1"/>
</dbReference>
<keyword evidence="2" id="KW-0472">Membrane</keyword>
<evidence type="ECO:0000313" key="8">
    <source>
        <dbReference type="Proteomes" id="UP000618754"/>
    </source>
</evidence>
<evidence type="ECO:0000256" key="2">
    <source>
        <dbReference type="ARBA" id="ARBA00023136"/>
    </source>
</evidence>
<organism evidence="7 8">
    <name type="scientific">Mucilaginibacter rigui</name>
    <dbReference type="NCBI Taxonomy" id="534635"/>
    <lineage>
        <taxon>Bacteria</taxon>
        <taxon>Pseudomonadati</taxon>
        <taxon>Bacteroidota</taxon>
        <taxon>Sphingobacteriia</taxon>
        <taxon>Sphingobacteriales</taxon>
        <taxon>Sphingobacteriaceae</taxon>
        <taxon>Mucilaginibacter</taxon>
    </lineage>
</organism>
<dbReference type="Proteomes" id="UP000618754">
    <property type="component" value="Unassembled WGS sequence"/>
</dbReference>
<dbReference type="SUPFAM" id="SSF49452">
    <property type="entry name" value="Starch-binding domain-like"/>
    <property type="match status" value="1"/>
</dbReference>
<dbReference type="InterPro" id="IPR036942">
    <property type="entry name" value="Beta-barrel_TonB_sf"/>
</dbReference>
<evidence type="ECO:0000256" key="3">
    <source>
        <dbReference type="ARBA" id="ARBA00023237"/>
    </source>
</evidence>
<dbReference type="InterPro" id="IPR041700">
    <property type="entry name" value="OMP_b-brl_3"/>
</dbReference>
<sequence length="810" mass="90011">MKVKIGCFFAAILASLFSFCYAQTGSSVIRGSVFIQNNKPAEAATVVLLNLPDSTIVMSALVNNTGAYQFTHINPGKYVLFATMLGSNKTYSQPYNVASGQTINITAITLAALNTELKEVAIIGRRPYIEVRPDKTIINPAASIIADGQSVLEVLRQSPGVRVDNNDNVSISGRQDALVLIDGKATNLSGADLSTLLKGTQAGNIDRIEILKNGSAKYDAAAGGVVNIVYKKGKNLGTNGTYNASVGYGRYYKASTGVSFNTRTKVFNLFGSYSINGTKTFREIHNDRGISYAGVQSSYSSIYKNIQESQVHNFRLGTDFFLSANQSIGFLVSGIVNNNDFDKNNTLKIANRGVLDSIIVANSTIDRNISNINYNVNYTGKLDKTGRTITANITHTRAKRQSAEYITNEFFDDAGAVYRDPLLLQNISPTKTNNWTALLEYSNPLPKSSKFDAGLKFSRTQTDNNFVFGPQVNGVYTINPAFSNRFLFIESIAAAYADYNGKFGKFDLDAGLRGEYTDNKGTSVTTNLVTPHKYFNLFPTILLNYRYNDKNEYALSFTRGINRPSYDKLNPFIYFVDLYNYQAGNPYLQPQYNNKISLSHTYNREITTSLYANLSTGATFPFYQQNDASKISLTTEVNLGRAYTYGININAPLQFTEWWTSNYDIDASYQRYIAYARYGNLNKGTGDLIISSAQDFKISKTIAAQLSGKYETATFYGINQYRPTFMANAGISKDIFHKLGKLSITANDIFKTYKDRIYTNYQNLNLRLVDLREYRKININFSYRFGRATVKGAAGHVTGNEDVQSRMSIK</sequence>
<feature type="domain" description="Outer membrane protein beta-barrel" evidence="6">
    <location>
        <begin position="381"/>
        <end position="783"/>
    </location>
</feature>
<evidence type="ECO:0000313" key="7">
    <source>
        <dbReference type="EMBL" id="MBD1383844.1"/>
    </source>
</evidence>
<dbReference type="InterPro" id="IPR013784">
    <property type="entry name" value="Carb-bd-like_fold"/>
</dbReference>
<dbReference type="Gene3D" id="2.170.130.10">
    <property type="entry name" value="TonB-dependent receptor, plug domain"/>
    <property type="match status" value="1"/>
</dbReference>
<feature type="signal peptide" evidence="4">
    <location>
        <begin position="1"/>
        <end position="22"/>
    </location>
</feature>
<protein>
    <submittedName>
        <fullName evidence="7">TonB-dependent receptor</fullName>
    </submittedName>
</protein>
<evidence type="ECO:0000256" key="1">
    <source>
        <dbReference type="ARBA" id="ARBA00004442"/>
    </source>
</evidence>
<keyword evidence="4" id="KW-0732">Signal</keyword>
<dbReference type="InterPro" id="IPR012910">
    <property type="entry name" value="Plug_dom"/>
</dbReference>
<dbReference type="RefSeq" id="WP_191173760.1">
    <property type="nucleotide sequence ID" value="NZ_JACWMW010000001.1"/>
</dbReference>
<comment type="subcellular location">
    <subcellularLocation>
        <location evidence="1">Cell outer membrane</location>
    </subcellularLocation>
</comment>
<reference evidence="7 8" key="1">
    <citation type="submission" date="2020-09" db="EMBL/GenBank/DDBJ databases">
        <title>Novel species of Mucilaginibacter isolated from a glacier on the Tibetan Plateau.</title>
        <authorList>
            <person name="Liu Q."/>
            <person name="Xin Y.-H."/>
        </authorList>
    </citation>
    <scope>NUCLEOTIDE SEQUENCE [LARGE SCALE GENOMIC DNA]</scope>
    <source>
        <strain evidence="7 8">CGMCC 1.13878</strain>
    </source>
</reference>